<evidence type="ECO:0000313" key="4">
    <source>
        <dbReference type="Proteomes" id="UP000202440"/>
    </source>
</evidence>
<feature type="domain" description="Core" evidence="2">
    <location>
        <begin position="16"/>
        <end position="118"/>
    </location>
</feature>
<evidence type="ECO:0000259" key="2">
    <source>
        <dbReference type="Pfam" id="PF01521"/>
    </source>
</evidence>
<dbReference type="Pfam" id="PF01521">
    <property type="entry name" value="Fe-S_biosyn"/>
    <property type="match status" value="1"/>
</dbReference>
<accession>A0A222FPM6</accession>
<protein>
    <submittedName>
        <fullName evidence="3">Iron-sulfur cluster assembly accessory protein</fullName>
    </submittedName>
</protein>
<dbReference type="InterPro" id="IPR050322">
    <property type="entry name" value="Fe-S_cluster_asmbl/transfer"/>
</dbReference>
<comment type="similarity">
    <text evidence="1">Belongs to the HesB/IscA family.</text>
</comment>
<dbReference type="Proteomes" id="UP000202440">
    <property type="component" value="Chromosome"/>
</dbReference>
<dbReference type="SUPFAM" id="SSF89360">
    <property type="entry name" value="HesB-like domain"/>
    <property type="match status" value="1"/>
</dbReference>
<dbReference type="GO" id="GO:0016226">
    <property type="term" value="P:iron-sulfur cluster assembly"/>
    <property type="evidence" value="ECO:0007669"/>
    <property type="project" value="InterPro"/>
</dbReference>
<dbReference type="GO" id="GO:0005829">
    <property type="term" value="C:cytosol"/>
    <property type="evidence" value="ECO:0007669"/>
    <property type="project" value="TreeGrafter"/>
</dbReference>
<evidence type="ECO:0000256" key="1">
    <source>
        <dbReference type="ARBA" id="ARBA00006718"/>
    </source>
</evidence>
<dbReference type="KEGG" id="bsan:CHH28_16590"/>
<organism evidence="3 4">
    <name type="scientific">Bacterioplanes sanyensis</name>
    <dbReference type="NCBI Taxonomy" id="1249553"/>
    <lineage>
        <taxon>Bacteria</taxon>
        <taxon>Pseudomonadati</taxon>
        <taxon>Pseudomonadota</taxon>
        <taxon>Gammaproteobacteria</taxon>
        <taxon>Oceanospirillales</taxon>
        <taxon>Oceanospirillaceae</taxon>
        <taxon>Bacterioplanes</taxon>
    </lineage>
</organism>
<dbReference type="GO" id="GO:0051537">
    <property type="term" value="F:2 iron, 2 sulfur cluster binding"/>
    <property type="evidence" value="ECO:0007669"/>
    <property type="project" value="TreeGrafter"/>
</dbReference>
<keyword evidence="4" id="KW-1185">Reference proteome</keyword>
<dbReference type="InterPro" id="IPR016092">
    <property type="entry name" value="ATAP"/>
</dbReference>
<dbReference type="AlphaFoldDB" id="A0A222FPM6"/>
<dbReference type="EMBL" id="CP022530">
    <property type="protein sequence ID" value="ASP40193.1"/>
    <property type="molecule type" value="Genomic_DNA"/>
</dbReference>
<dbReference type="PANTHER" id="PTHR10072">
    <property type="entry name" value="IRON-SULFUR CLUSTER ASSEMBLY PROTEIN"/>
    <property type="match status" value="1"/>
</dbReference>
<dbReference type="NCBIfam" id="TIGR00049">
    <property type="entry name" value="iron-sulfur cluster assembly accessory protein"/>
    <property type="match status" value="1"/>
</dbReference>
<dbReference type="InterPro" id="IPR000361">
    <property type="entry name" value="ATAP_core_dom"/>
</dbReference>
<name>A0A222FPM6_9GAMM</name>
<reference evidence="3 4" key="1">
    <citation type="submission" date="2017-07" db="EMBL/GenBank/DDBJ databases">
        <title>Annotated genome sequence of Bacterioplanes sanyensis isolated from Red Sea.</title>
        <authorList>
            <person name="Rehman Z.U."/>
        </authorList>
    </citation>
    <scope>NUCLEOTIDE SEQUENCE [LARGE SCALE GENOMIC DNA]</scope>
    <source>
        <strain evidence="3 4">NV9</strain>
    </source>
</reference>
<dbReference type="Gene3D" id="2.60.300.12">
    <property type="entry name" value="HesB-like domain"/>
    <property type="match status" value="1"/>
</dbReference>
<dbReference type="RefSeq" id="WP_094061362.1">
    <property type="nucleotide sequence ID" value="NZ_CP022530.1"/>
</dbReference>
<dbReference type="PANTHER" id="PTHR10072:SF47">
    <property type="entry name" value="PROTEIN SUFA"/>
    <property type="match status" value="1"/>
</dbReference>
<dbReference type="InterPro" id="IPR035903">
    <property type="entry name" value="HesB-like_dom_sf"/>
</dbReference>
<gene>
    <name evidence="3" type="ORF">CHH28_16590</name>
</gene>
<dbReference type="OrthoDB" id="9801228at2"/>
<proteinExistence type="inferred from homology"/>
<evidence type="ECO:0000313" key="3">
    <source>
        <dbReference type="EMBL" id="ASP40193.1"/>
    </source>
</evidence>
<sequence>MTIETFDPASQAEVNQVSMTAAAIAHVQKQLSKQGDKQGVRLAVKKSGCSGFKYDIEFVEQPQDSDLRIQVADDLVLFVAADAAQFVRGTEIDFSTEGLNSTIKFNNPNAKDLCGCGESFSV</sequence>